<name>A0A2W7JUD3_9FLAO</name>
<dbReference type="InterPro" id="IPR046733">
    <property type="entry name" value="DUF6625"/>
</dbReference>
<evidence type="ECO:0000313" key="2">
    <source>
        <dbReference type="Proteomes" id="UP000249542"/>
    </source>
</evidence>
<proteinExistence type="predicted"/>
<organism evidence="1 2">
    <name type="scientific">Mesonia algae</name>
    <dbReference type="NCBI Taxonomy" id="213248"/>
    <lineage>
        <taxon>Bacteria</taxon>
        <taxon>Pseudomonadati</taxon>
        <taxon>Bacteroidota</taxon>
        <taxon>Flavobacteriia</taxon>
        <taxon>Flavobacteriales</taxon>
        <taxon>Flavobacteriaceae</taxon>
        <taxon>Mesonia</taxon>
    </lineage>
</organism>
<dbReference type="AlphaFoldDB" id="A0A2W7JUD3"/>
<dbReference type="Pfam" id="PF20330">
    <property type="entry name" value="DUF6625"/>
    <property type="match status" value="1"/>
</dbReference>
<sequence>MKKILLIIPYFGEWPPWFDAHMVSIKNNPSIDWLCPTDCAVPKNHPENIKFLKIDLKTLNKKVNRVVDCDVPLIPRKFCELKPAYAHIFSKEVEGYDFWGFCDMDIIWGDIRNFMNTDILSKYDIISSRKEAISGHFSLFKNSNKLNTLYRKIPNYQALFEHPKLQRTDEKVFTKSLKENSEFKLLSLKICWNSILCNQEHGIDSHQEYYLDKWRWQEGKLINNITQEEVMYLHFINWKRTMRYSEVCYKDDPQRFYISFNGMHYQLHTSAQKMWRNFANVFYGYYMKEKRRKQKLKFKSLLKRVKRKLNNT</sequence>
<reference evidence="1 2" key="1">
    <citation type="submission" date="2018-06" db="EMBL/GenBank/DDBJ databases">
        <title>Genomic Encyclopedia of Archaeal and Bacterial Type Strains, Phase II (KMG-II): from individual species to whole genera.</title>
        <authorList>
            <person name="Goeker M."/>
        </authorList>
    </citation>
    <scope>NUCLEOTIDE SEQUENCE [LARGE SCALE GENOMIC DNA]</scope>
    <source>
        <strain evidence="1 2">DSM 15361</strain>
    </source>
</reference>
<protein>
    <submittedName>
        <fullName evidence="1">Uncharacterized protein</fullName>
    </submittedName>
</protein>
<dbReference type="Proteomes" id="UP000249542">
    <property type="component" value="Unassembled WGS sequence"/>
</dbReference>
<accession>A0A2W7JUD3</accession>
<dbReference type="RefSeq" id="WP_111541489.1">
    <property type="nucleotide sequence ID" value="NZ_QKYV01000006.1"/>
</dbReference>
<comment type="caution">
    <text evidence="1">The sequence shown here is derived from an EMBL/GenBank/DDBJ whole genome shotgun (WGS) entry which is preliminary data.</text>
</comment>
<keyword evidence="2" id="KW-1185">Reference proteome</keyword>
<gene>
    <name evidence="1" type="ORF">LX95_02200</name>
</gene>
<dbReference type="EMBL" id="QKYV01000006">
    <property type="protein sequence ID" value="PZW39060.1"/>
    <property type="molecule type" value="Genomic_DNA"/>
</dbReference>
<evidence type="ECO:0000313" key="1">
    <source>
        <dbReference type="EMBL" id="PZW39060.1"/>
    </source>
</evidence>